<feature type="chain" id="PRO_5016910033" evidence="9">
    <location>
        <begin position="30"/>
        <end position="842"/>
    </location>
</feature>
<keyword evidence="5 7" id="KW-0472">Membrane</keyword>
<evidence type="ECO:0000256" key="8">
    <source>
        <dbReference type="SAM" id="MobiDB-lite"/>
    </source>
</evidence>
<dbReference type="Proteomes" id="UP000252172">
    <property type="component" value="Unassembled WGS sequence"/>
</dbReference>
<dbReference type="SUPFAM" id="SSF49464">
    <property type="entry name" value="Carboxypeptidase regulatory domain-like"/>
    <property type="match status" value="1"/>
</dbReference>
<evidence type="ECO:0000256" key="4">
    <source>
        <dbReference type="ARBA" id="ARBA00022692"/>
    </source>
</evidence>
<dbReference type="AlphaFoldDB" id="A0A368MXQ1"/>
<comment type="similarity">
    <text evidence="7">Belongs to the TonB-dependent receptor family.</text>
</comment>
<sequence>MIQTEITRILTRKSLGLTFVLSAAAMAFAQQKINVSGSIVDQQNNPVPYASVSFSNKANTAFNDAALTDESGFYTLELVPGNYDVTVEAIDFKRRTANKQISTAGNIGSISVEAESSTTLTPTQNIEGVVISAPASRPYRVELDKKVYDPSQDIISKGGNLQDVLSNVPSVSVETDGTVSMRGNTNVRFLINGKPSSMLGIDDGANAMQSIPADQIERIEVITNPSSKFEASGTAGILNIILKKSRRMGFNGSVTGSVGYLPNTSLNTNLSWRRGNLTWFLNGGGGYRRSKGVNNYDARFEDRGILKQMLTQVSDSESKNEMNNFNGTAGMVYDFNDRTSANASISFRTYKNDSDDSVDNKMTYNGIDINNTDFDFPLSKLRNTIGTNQNKSFQGDFGLDHKIDDNGQLISMSLSLQKNLSEGESGITELRNNANYGFDQTVNNTESNTIIGKIDYELPIGENSKIEAGYRFDRNQNDYDYAVWNNGIVNPDFTSVTNYSEMFNAFYVQFKSKIGEKFAYQLGLRDEISKVDVDFKNLVDQEPAIDKAYNNIFPSVFLSYNISDSGQILLNYSKRINRPRSWFLVPMRSYSNNDNIFSGNPNLNPSFVNSFELGYSIQKRKFTINPTVYFNHEEDETQMVNLYNFEKSRFETKPFNIGSEQRYGLDMNFTYDPFSWLKLMGNLDLFGYKSEGDYQYTTLINGVAAPANISFDGNGFSTRSRLTTTFRIDRTFNVQLQGFYRGGTETSSSKTEPMYALNLGASKTIWDGNGTINFNIQDIFDTRSRSYYTFGDGFERKSFMQWQPRTFSVSLTYRFKQGDKVEQPRRKRDTNLEGGDDEMPPM</sequence>
<accession>A0A368MXQ1</accession>
<dbReference type="OrthoDB" id="8764943at2"/>
<dbReference type="PROSITE" id="PS52016">
    <property type="entry name" value="TONB_DEPENDENT_REC_3"/>
    <property type="match status" value="1"/>
</dbReference>
<keyword evidence="9" id="KW-0732">Signal</keyword>
<dbReference type="PANTHER" id="PTHR40980">
    <property type="entry name" value="PLUG DOMAIN-CONTAINING PROTEIN"/>
    <property type="match status" value="1"/>
</dbReference>
<dbReference type="InterPro" id="IPR041700">
    <property type="entry name" value="OMP_b-brl_3"/>
</dbReference>
<dbReference type="Pfam" id="PF14905">
    <property type="entry name" value="OMP_b-brl_3"/>
    <property type="match status" value="1"/>
</dbReference>
<keyword evidence="13" id="KW-1185">Reference proteome</keyword>
<evidence type="ECO:0000256" key="7">
    <source>
        <dbReference type="PROSITE-ProRule" id="PRU01360"/>
    </source>
</evidence>
<keyword evidence="3 7" id="KW-1134">Transmembrane beta strand</keyword>
<evidence type="ECO:0000259" key="11">
    <source>
        <dbReference type="Pfam" id="PF14905"/>
    </source>
</evidence>
<comment type="subcellular location">
    <subcellularLocation>
        <location evidence="1 7">Cell outer membrane</location>
        <topology evidence="1 7">Multi-pass membrane protein</topology>
    </subcellularLocation>
</comment>
<dbReference type="PANTHER" id="PTHR40980:SF4">
    <property type="entry name" value="TONB-DEPENDENT RECEPTOR-LIKE BETA-BARREL DOMAIN-CONTAINING PROTEIN"/>
    <property type="match status" value="1"/>
</dbReference>
<dbReference type="InterPro" id="IPR036942">
    <property type="entry name" value="Beta-barrel_TonB_sf"/>
</dbReference>
<dbReference type="InterPro" id="IPR037066">
    <property type="entry name" value="Plug_dom_sf"/>
</dbReference>
<organism evidence="12 13">
    <name type="scientific">Chryseobacterium lacus</name>
    <dbReference type="NCBI Taxonomy" id="2058346"/>
    <lineage>
        <taxon>Bacteria</taxon>
        <taxon>Pseudomonadati</taxon>
        <taxon>Bacteroidota</taxon>
        <taxon>Flavobacteriia</taxon>
        <taxon>Flavobacteriales</taxon>
        <taxon>Weeksellaceae</taxon>
        <taxon>Chryseobacterium group</taxon>
        <taxon>Chryseobacterium</taxon>
    </lineage>
</organism>
<protein>
    <submittedName>
        <fullName evidence="12">TonB-dependent receptor</fullName>
    </submittedName>
</protein>
<feature type="domain" description="TonB-dependent receptor plug" evidence="10">
    <location>
        <begin position="158"/>
        <end position="236"/>
    </location>
</feature>
<evidence type="ECO:0000313" key="13">
    <source>
        <dbReference type="Proteomes" id="UP000252172"/>
    </source>
</evidence>
<evidence type="ECO:0000256" key="9">
    <source>
        <dbReference type="SAM" id="SignalP"/>
    </source>
</evidence>
<dbReference type="Gene3D" id="2.60.40.1120">
    <property type="entry name" value="Carboxypeptidase-like, regulatory domain"/>
    <property type="match status" value="1"/>
</dbReference>
<dbReference type="Pfam" id="PF13620">
    <property type="entry name" value="CarboxypepD_reg"/>
    <property type="match status" value="1"/>
</dbReference>
<dbReference type="Gene3D" id="2.40.170.20">
    <property type="entry name" value="TonB-dependent receptor, beta-barrel domain"/>
    <property type="match status" value="1"/>
</dbReference>
<proteinExistence type="inferred from homology"/>
<keyword evidence="4 7" id="KW-0812">Transmembrane</keyword>
<keyword evidence="6 7" id="KW-0998">Cell outer membrane</keyword>
<dbReference type="GO" id="GO:0009279">
    <property type="term" value="C:cell outer membrane"/>
    <property type="evidence" value="ECO:0007669"/>
    <property type="project" value="UniProtKB-SubCell"/>
</dbReference>
<comment type="caution">
    <text evidence="12">The sequence shown here is derived from an EMBL/GenBank/DDBJ whole genome shotgun (WGS) entry which is preliminary data.</text>
</comment>
<name>A0A368MXQ1_9FLAO</name>
<evidence type="ECO:0000256" key="1">
    <source>
        <dbReference type="ARBA" id="ARBA00004571"/>
    </source>
</evidence>
<dbReference type="EMBL" id="QPIE01000005">
    <property type="protein sequence ID" value="RCU42700.1"/>
    <property type="molecule type" value="Genomic_DNA"/>
</dbReference>
<dbReference type="Pfam" id="PF07715">
    <property type="entry name" value="Plug"/>
    <property type="match status" value="1"/>
</dbReference>
<evidence type="ECO:0000256" key="3">
    <source>
        <dbReference type="ARBA" id="ARBA00022452"/>
    </source>
</evidence>
<feature type="region of interest" description="Disordered" evidence="8">
    <location>
        <begin position="818"/>
        <end position="842"/>
    </location>
</feature>
<evidence type="ECO:0000259" key="10">
    <source>
        <dbReference type="Pfam" id="PF07715"/>
    </source>
</evidence>
<dbReference type="InterPro" id="IPR008969">
    <property type="entry name" value="CarboxyPept-like_regulatory"/>
</dbReference>
<feature type="domain" description="Outer membrane protein beta-barrel" evidence="11">
    <location>
        <begin position="401"/>
        <end position="813"/>
    </location>
</feature>
<keyword evidence="12" id="KW-0675">Receptor</keyword>
<dbReference type="InterPro" id="IPR012910">
    <property type="entry name" value="Plug_dom"/>
</dbReference>
<reference evidence="12 13" key="1">
    <citation type="submission" date="2018-07" db="EMBL/GenBank/DDBJ databases">
        <title>Chryseobacterium lacus sp. nov., isolated from lake water.</title>
        <authorList>
            <person name="Li C.-M."/>
        </authorList>
    </citation>
    <scope>NUCLEOTIDE SEQUENCE [LARGE SCALE GENOMIC DNA]</scope>
    <source>
        <strain evidence="12 13">YLOS41</strain>
    </source>
</reference>
<feature type="signal peptide" evidence="9">
    <location>
        <begin position="1"/>
        <end position="29"/>
    </location>
</feature>
<evidence type="ECO:0000313" key="12">
    <source>
        <dbReference type="EMBL" id="RCU42700.1"/>
    </source>
</evidence>
<dbReference type="InterPro" id="IPR039426">
    <property type="entry name" value="TonB-dep_rcpt-like"/>
</dbReference>
<gene>
    <name evidence="12" type="ORF">DQ356_07745</name>
</gene>
<dbReference type="Gene3D" id="2.170.130.10">
    <property type="entry name" value="TonB-dependent receptor, plug domain"/>
    <property type="match status" value="1"/>
</dbReference>
<evidence type="ECO:0000256" key="6">
    <source>
        <dbReference type="ARBA" id="ARBA00023237"/>
    </source>
</evidence>
<evidence type="ECO:0000256" key="5">
    <source>
        <dbReference type="ARBA" id="ARBA00023136"/>
    </source>
</evidence>
<dbReference type="SUPFAM" id="SSF56935">
    <property type="entry name" value="Porins"/>
    <property type="match status" value="1"/>
</dbReference>
<dbReference type="RefSeq" id="WP_114303912.1">
    <property type="nucleotide sequence ID" value="NZ_QPIE01000005.1"/>
</dbReference>
<keyword evidence="2 7" id="KW-0813">Transport</keyword>
<evidence type="ECO:0000256" key="2">
    <source>
        <dbReference type="ARBA" id="ARBA00022448"/>
    </source>
</evidence>